<evidence type="ECO:0000256" key="13">
    <source>
        <dbReference type="HAMAP-Rule" id="MF_01323"/>
    </source>
</evidence>
<feature type="binding site" evidence="13">
    <location>
        <position position="78"/>
    </location>
    <ligand>
        <name>Zn(2+)</name>
        <dbReference type="ChEBI" id="CHEBI:29105"/>
    </ligand>
</feature>
<sequence>MNPNFYSMIDRHKHQQLRIGLVSPQQISAWATKILPNGEIVGEVTKPSTFHYKTNKPEKDGLFCERIFGPIKSGICACGNYRVIGDEKEDPKFCEQCGVEFVDSRIRRYQMGYIKLACPVTHVWYLKRLPSFIANLLDKPLKELEGLVYCDVYPNFSFAGPITKKPTFLRLRGLFEYEIQSWKYSIPLFFTTRGFDTFRNREISTGAGAIREQLADLDLRIILHNSLVEWKELGEEEPTGNEWEDRRVRRRKDFLVRRMQLAKHFLRTNIEPEWMVLCLLPVLPPELRPIIQIDGGQLMSSDINELYRRVIYRNNTLTDLLTKSRYAPGDLVMCQEKLVQEAVDTLLDNGIRGQPMRDGHNKVYKSFSDVIKGKEGRFRETLLGKRVDYSGRSVIVVGPSLSLHRCGLPREIAIELFQTFVIRGLLRQHLASNIGVAKSKIREKELIVWEILQEVMQGHPVLLNRAPTLHKFGIQAFQPILVEGHAICLHPLVCKGFNADFDGDQMAVHVPLSLEAQAEARLLMFSHMNLLSPAIGDPISVPTQDMLIGLYVLTIGNRRGICINRYNPWNPKNYQNKRSDNNKYKYTKEPFFSNSYDAIGAYRQKRINLDSPLWLRWRLDQRVIASRETPIEVHYESLGNYYEIYGHYLIVRSIKKEFLFLYIRTTVGHISLYREIEEAIQGFSQVCSYGT</sequence>
<dbReference type="InterPro" id="IPR000722">
    <property type="entry name" value="RNA_pol_asu"/>
</dbReference>
<keyword evidence="8 13" id="KW-0479">Metal-binding</keyword>
<keyword evidence="11 13" id="KW-0804">Transcription</keyword>
<dbReference type="EMBL" id="KT178590">
    <property type="protein sequence ID" value="AKZ23890.1"/>
    <property type="molecule type" value="Genomic_DNA"/>
</dbReference>
<comment type="cofactor">
    <cofactor evidence="13">
        <name>Zn(2+)</name>
        <dbReference type="ChEBI" id="CHEBI:29105"/>
    </cofactor>
    <text evidence="13">Binds 1 Zn(2+) ion per subunit.</text>
</comment>
<comment type="function">
    <text evidence="1 13 14">DNA-dependent RNA polymerase catalyzes the transcription of DNA into RNA using the four ribonucleoside triphosphates as substrates.</text>
</comment>
<comment type="catalytic activity">
    <reaction evidence="12 13 14">
        <text>RNA(n) + a ribonucleoside 5'-triphosphate = RNA(n+1) + diphosphate</text>
        <dbReference type="Rhea" id="RHEA:21248"/>
        <dbReference type="Rhea" id="RHEA-COMP:14527"/>
        <dbReference type="Rhea" id="RHEA-COMP:17342"/>
        <dbReference type="ChEBI" id="CHEBI:33019"/>
        <dbReference type="ChEBI" id="CHEBI:61557"/>
        <dbReference type="ChEBI" id="CHEBI:140395"/>
        <dbReference type="EC" id="2.7.7.6"/>
    </reaction>
</comment>
<dbReference type="GO" id="GO:0003677">
    <property type="term" value="F:DNA binding"/>
    <property type="evidence" value="ECO:0007669"/>
    <property type="project" value="UniProtKB-UniRule"/>
</dbReference>
<evidence type="ECO:0000313" key="16">
    <source>
        <dbReference type="EMBL" id="AKZ23890.1"/>
    </source>
</evidence>
<evidence type="ECO:0000256" key="6">
    <source>
        <dbReference type="ARBA" id="ARBA00022679"/>
    </source>
</evidence>
<reference evidence="16" key="1">
    <citation type="journal article" date="2015" name="Biodivers Data J">
        <title>Biodiversity assessment among two Nebraska prairies: a comparison between traditional and phylogenetic diversity indices.</title>
        <authorList>
            <person name="Aust S.K."/>
            <person name="Ahrendsen D.L."/>
            <person name="Kellar P.R."/>
        </authorList>
    </citation>
    <scope>NUCLEOTIDE SEQUENCE</scope>
</reference>
<geneLocation type="plastid" evidence="16"/>
<dbReference type="PANTHER" id="PTHR19376:SF54">
    <property type="entry name" value="DNA-DIRECTED RNA POLYMERASE SUBUNIT BETA"/>
    <property type="match status" value="1"/>
</dbReference>
<evidence type="ECO:0000256" key="1">
    <source>
        <dbReference type="ARBA" id="ARBA00004026"/>
    </source>
</evidence>
<evidence type="ECO:0000256" key="10">
    <source>
        <dbReference type="ARBA" id="ARBA00022842"/>
    </source>
</evidence>
<proteinExistence type="inferred from homology"/>
<evidence type="ECO:0000256" key="7">
    <source>
        <dbReference type="ARBA" id="ARBA00022695"/>
    </source>
</evidence>
<feature type="binding site" evidence="13">
    <location>
        <position position="502"/>
    </location>
    <ligand>
        <name>Mg(2+)</name>
        <dbReference type="ChEBI" id="CHEBI:18420"/>
    </ligand>
</feature>
<dbReference type="GO" id="GO:0006351">
    <property type="term" value="P:DNA-templated transcription"/>
    <property type="evidence" value="ECO:0007669"/>
    <property type="project" value="UniProtKB-UniRule"/>
</dbReference>
<dbReference type="InterPro" id="IPR044893">
    <property type="entry name" value="RNA_pol_Rpb1_clamp_domain"/>
</dbReference>
<dbReference type="GO" id="GO:0000428">
    <property type="term" value="C:DNA-directed RNA polymerase complex"/>
    <property type="evidence" value="ECO:0007669"/>
    <property type="project" value="UniProtKB-KW"/>
</dbReference>
<organism evidence="16">
    <name type="scientific">Teucrium canadense</name>
    <name type="common">Canada germander</name>
    <dbReference type="NCBI Taxonomy" id="201512"/>
    <lineage>
        <taxon>Eukaryota</taxon>
        <taxon>Viridiplantae</taxon>
        <taxon>Streptophyta</taxon>
        <taxon>Embryophyta</taxon>
        <taxon>Tracheophyta</taxon>
        <taxon>Spermatophyta</taxon>
        <taxon>Magnoliopsida</taxon>
        <taxon>eudicotyledons</taxon>
        <taxon>Gunneridae</taxon>
        <taxon>Pentapetalae</taxon>
        <taxon>asterids</taxon>
        <taxon>lamiids</taxon>
        <taxon>Lamiales</taxon>
        <taxon>Lamiaceae</taxon>
        <taxon>Ajugoideae</taxon>
        <taxon>Teucrieae</taxon>
        <taxon>Teucrium</taxon>
    </lineage>
</organism>
<dbReference type="InterPro" id="IPR006592">
    <property type="entry name" value="RNA_pol_N"/>
</dbReference>
<keyword evidence="7 13" id="KW-0548">Nucleotidyltransferase</keyword>
<gene>
    <name evidence="13 16" type="primary">rpoC1</name>
</gene>
<dbReference type="SMART" id="SM00663">
    <property type="entry name" value="RPOLA_N"/>
    <property type="match status" value="1"/>
</dbReference>
<keyword evidence="5 16" id="KW-0934">Plastid</keyword>
<dbReference type="InterPro" id="IPR045867">
    <property type="entry name" value="DNA-dir_RpoC_beta_prime"/>
</dbReference>
<dbReference type="Pfam" id="PF04997">
    <property type="entry name" value="RNA_pol_Rpb1_1"/>
    <property type="match status" value="1"/>
</dbReference>
<dbReference type="SUPFAM" id="SSF64484">
    <property type="entry name" value="beta and beta-prime subunits of DNA dependent RNA-polymerase"/>
    <property type="match status" value="1"/>
</dbReference>
<dbReference type="InterPro" id="IPR034678">
    <property type="entry name" value="RNApol_RpoC1"/>
</dbReference>
<evidence type="ECO:0000259" key="15">
    <source>
        <dbReference type="SMART" id="SM00663"/>
    </source>
</evidence>
<comment type="similarity">
    <text evidence="2 13">Belongs to the RNA polymerase beta' chain family. RpoC1 subfamily.</text>
</comment>
<evidence type="ECO:0000256" key="14">
    <source>
        <dbReference type="RuleBase" id="RU004279"/>
    </source>
</evidence>
<keyword evidence="10 13" id="KW-0460">Magnesium</keyword>
<dbReference type="InterPro" id="IPR042102">
    <property type="entry name" value="RNA_pol_Rpb1_3_sf"/>
</dbReference>
<dbReference type="Gene3D" id="2.40.40.20">
    <property type="match status" value="1"/>
</dbReference>
<dbReference type="Pfam" id="PF00623">
    <property type="entry name" value="RNA_pol_Rpb1_2"/>
    <property type="match status" value="2"/>
</dbReference>
<feature type="binding site" evidence="13">
    <location>
        <position position="97"/>
    </location>
    <ligand>
        <name>Zn(2+)</name>
        <dbReference type="ChEBI" id="CHEBI:29105"/>
    </ligand>
</feature>
<name>A0A0K1ZCY6_TEUCA</name>
<evidence type="ECO:0000256" key="3">
    <source>
        <dbReference type="ARBA" id="ARBA00022478"/>
    </source>
</evidence>
<keyword evidence="4" id="KW-0150">Chloroplast</keyword>
<dbReference type="GO" id="GO:0000287">
    <property type="term" value="F:magnesium ion binding"/>
    <property type="evidence" value="ECO:0007669"/>
    <property type="project" value="UniProtKB-UniRule"/>
</dbReference>
<dbReference type="Gene3D" id="4.10.860.120">
    <property type="entry name" value="RNA polymerase II, clamp domain"/>
    <property type="match status" value="1"/>
</dbReference>
<dbReference type="FunFam" id="4.10.860.120:FF:000007">
    <property type="entry name" value="DNA-directed RNA polymerase subunit gamma"/>
    <property type="match status" value="1"/>
</dbReference>
<dbReference type="AlphaFoldDB" id="A0A0K1ZCY6"/>
<feature type="binding site" evidence="13">
    <location>
        <position position="504"/>
    </location>
    <ligand>
        <name>Mg(2+)</name>
        <dbReference type="ChEBI" id="CHEBI:18420"/>
    </ligand>
</feature>
<protein>
    <recommendedName>
        <fullName evidence="13">DNA-directed RNA polymerase subunit gamma</fullName>
        <shortName evidence="13">RNAP subunit gamma</shortName>
        <ecNumber evidence="13">2.7.7.6</ecNumber>
    </recommendedName>
    <alternativeName>
        <fullName evidence="13">RNA polymerase subunit gamma</fullName>
    </alternativeName>
    <alternativeName>
        <fullName evidence="13">Transcriptase subunit gamma</fullName>
    </alternativeName>
</protein>
<dbReference type="HAMAP" id="MF_01323">
    <property type="entry name" value="RNApol_bact_RpoC1"/>
    <property type="match status" value="1"/>
</dbReference>
<evidence type="ECO:0000256" key="4">
    <source>
        <dbReference type="ARBA" id="ARBA00022528"/>
    </source>
</evidence>
<comment type="cofactor">
    <cofactor evidence="13">
        <name>Mg(2+)</name>
        <dbReference type="ChEBI" id="CHEBI:18420"/>
    </cofactor>
    <text evidence="13">Binds 1 Mg(2+) ion per subunit.</text>
</comment>
<dbReference type="GO" id="GO:0008270">
    <property type="term" value="F:zinc ion binding"/>
    <property type="evidence" value="ECO:0007669"/>
    <property type="project" value="UniProtKB-UniRule"/>
</dbReference>
<dbReference type="Gene3D" id="1.10.40.90">
    <property type="match status" value="1"/>
</dbReference>
<evidence type="ECO:0000256" key="12">
    <source>
        <dbReference type="ARBA" id="ARBA00048552"/>
    </source>
</evidence>
<keyword evidence="9 13" id="KW-0862">Zinc</keyword>
<keyword evidence="6 13" id="KW-0808">Transferase</keyword>
<evidence type="ECO:0000256" key="11">
    <source>
        <dbReference type="ARBA" id="ARBA00023163"/>
    </source>
</evidence>
<dbReference type="PANTHER" id="PTHR19376">
    <property type="entry name" value="DNA-DIRECTED RNA POLYMERASE"/>
    <property type="match status" value="1"/>
</dbReference>
<evidence type="ECO:0000256" key="5">
    <source>
        <dbReference type="ARBA" id="ARBA00022640"/>
    </source>
</evidence>
<evidence type="ECO:0000256" key="2">
    <source>
        <dbReference type="ARBA" id="ARBA00007207"/>
    </source>
</evidence>
<feature type="domain" description="RNA polymerase N-terminal" evidence="15">
    <location>
        <begin position="273"/>
        <end position="554"/>
    </location>
</feature>
<evidence type="ECO:0000256" key="9">
    <source>
        <dbReference type="ARBA" id="ARBA00022833"/>
    </source>
</evidence>
<dbReference type="InterPro" id="IPR007080">
    <property type="entry name" value="RNA_pol_Rpb1_1"/>
</dbReference>
<keyword evidence="3 13" id="KW-0240">DNA-directed RNA polymerase</keyword>
<feature type="binding site" evidence="13">
    <location>
        <position position="94"/>
    </location>
    <ligand>
        <name>Zn(2+)</name>
        <dbReference type="ChEBI" id="CHEBI:29105"/>
    </ligand>
</feature>
<feature type="binding site" evidence="13">
    <location>
        <position position="76"/>
    </location>
    <ligand>
        <name>Zn(2+)</name>
        <dbReference type="ChEBI" id="CHEBI:29105"/>
    </ligand>
</feature>
<evidence type="ECO:0000256" key="8">
    <source>
        <dbReference type="ARBA" id="ARBA00022723"/>
    </source>
</evidence>
<dbReference type="GO" id="GO:0003899">
    <property type="term" value="F:DNA-directed RNA polymerase activity"/>
    <property type="evidence" value="ECO:0007669"/>
    <property type="project" value="UniProtKB-UniRule"/>
</dbReference>
<accession>A0A0K1ZCY6</accession>
<dbReference type="Gene3D" id="1.10.274.100">
    <property type="entry name" value="RNA polymerase Rpb1, domain 3"/>
    <property type="match status" value="1"/>
</dbReference>
<dbReference type="EC" id="2.7.7.6" evidence="13"/>
<feature type="binding site" evidence="13">
    <location>
        <position position="500"/>
    </location>
    <ligand>
        <name>Mg(2+)</name>
        <dbReference type="ChEBI" id="CHEBI:18420"/>
    </ligand>
</feature>